<sequence>MIHFIFLLLFYASLFCNVFCYLGPMPVVVPFCFFSLLCLLGLVNLRDNDEKHEQNTPSFGTDWHALRAMLSNLQF</sequence>
<dbReference type="EMBL" id="CM000882">
    <property type="protein sequence ID" value="PNT69384.1"/>
    <property type="molecule type" value="Genomic_DNA"/>
</dbReference>
<organism evidence="2">
    <name type="scientific">Brachypodium distachyon</name>
    <name type="common">Purple false brome</name>
    <name type="synonym">Trachynia distachya</name>
    <dbReference type="NCBI Taxonomy" id="15368"/>
    <lineage>
        <taxon>Eukaryota</taxon>
        <taxon>Viridiplantae</taxon>
        <taxon>Streptophyta</taxon>
        <taxon>Embryophyta</taxon>
        <taxon>Tracheophyta</taxon>
        <taxon>Spermatophyta</taxon>
        <taxon>Magnoliopsida</taxon>
        <taxon>Liliopsida</taxon>
        <taxon>Poales</taxon>
        <taxon>Poaceae</taxon>
        <taxon>BOP clade</taxon>
        <taxon>Pooideae</taxon>
        <taxon>Stipodae</taxon>
        <taxon>Brachypodieae</taxon>
        <taxon>Brachypodium</taxon>
    </lineage>
</organism>
<dbReference type="Gramene" id="PNT69384">
    <property type="protein sequence ID" value="PNT69384"/>
    <property type="gene ID" value="BRADI_3g54493v3"/>
</dbReference>
<dbReference type="AlphaFoldDB" id="A0A2K2D529"/>
<keyword evidence="1" id="KW-0732">Signal</keyword>
<reference evidence="3" key="3">
    <citation type="submission" date="2018-08" db="UniProtKB">
        <authorList>
            <consortium name="EnsemblPlants"/>
        </authorList>
    </citation>
    <scope>IDENTIFICATION</scope>
    <source>
        <strain evidence="3">cv. Bd21</strain>
    </source>
</reference>
<feature type="chain" id="PRO_5044576610" evidence="1">
    <location>
        <begin position="21"/>
        <end position="75"/>
    </location>
</feature>
<evidence type="ECO:0000313" key="3">
    <source>
        <dbReference type="EnsemblPlants" id="PNT69384"/>
    </source>
</evidence>
<reference evidence="2" key="2">
    <citation type="submission" date="2017-06" db="EMBL/GenBank/DDBJ databases">
        <title>WGS assembly of Brachypodium distachyon.</title>
        <authorList>
            <consortium name="The International Brachypodium Initiative"/>
            <person name="Lucas S."/>
            <person name="Harmon-Smith M."/>
            <person name="Lail K."/>
            <person name="Tice H."/>
            <person name="Grimwood J."/>
            <person name="Bruce D."/>
            <person name="Barry K."/>
            <person name="Shu S."/>
            <person name="Lindquist E."/>
            <person name="Wang M."/>
            <person name="Pitluck S."/>
            <person name="Vogel J.P."/>
            <person name="Garvin D.F."/>
            <person name="Mockler T.C."/>
            <person name="Schmutz J."/>
            <person name="Rokhsar D."/>
            <person name="Bevan M.W."/>
        </authorList>
    </citation>
    <scope>NUCLEOTIDE SEQUENCE</scope>
    <source>
        <strain evidence="2">Bd21</strain>
    </source>
</reference>
<proteinExistence type="predicted"/>
<evidence type="ECO:0000313" key="2">
    <source>
        <dbReference type="EMBL" id="PNT69384.1"/>
    </source>
</evidence>
<reference evidence="2 3" key="1">
    <citation type="journal article" date="2010" name="Nature">
        <title>Genome sequencing and analysis of the model grass Brachypodium distachyon.</title>
        <authorList>
            <consortium name="International Brachypodium Initiative"/>
        </authorList>
    </citation>
    <scope>NUCLEOTIDE SEQUENCE [LARGE SCALE GENOMIC DNA]</scope>
    <source>
        <strain evidence="2 3">Bd21</strain>
    </source>
</reference>
<protein>
    <submittedName>
        <fullName evidence="2 3">Uncharacterized protein</fullName>
    </submittedName>
</protein>
<accession>A0A2K2D529</accession>
<dbReference type="InParanoid" id="A0A2K2D529"/>
<evidence type="ECO:0000256" key="1">
    <source>
        <dbReference type="SAM" id="SignalP"/>
    </source>
</evidence>
<feature type="signal peptide" evidence="1">
    <location>
        <begin position="1"/>
        <end position="20"/>
    </location>
</feature>
<dbReference type="Proteomes" id="UP000008810">
    <property type="component" value="Chromosome 3"/>
</dbReference>
<gene>
    <name evidence="2" type="ORF">BRADI_3g54493v3</name>
</gene>
<name>A0A2K2D529_BRADI</name>
<evidence type="ECO:0000313" key="4">
    <source>
        <dbReference type="Proteomes" id="UP000008810"/>
    </source>
</evidence>
<keyword evidence="4" id="KW-1185">Reference proteome</keyword>
<dbReference type="EnsemblPlants" id="PNT69384">
    <property type="protein sequence ID" value="PNT69384"/>
    <property type="gene ID" value="BRADI_3g54493v3"/>
</dbReference>